<dbReference type="EMBL" id="KN275967">
    <property type="protein sequence ID" value="EEH42697.1"/>
    <property type="molecule type" value="Genomic_DNA"/>
</dbReference>
<dbReference type="RefSeq" id="XP_010762884.1">
    <property type="nucleotide sequence ID" value="XM_010764582.1"/>
</dbReference>
<protein>
    <submittedName>
        <fullName evidence="2">Uncharacterized protein</fullName>
    </submittedName>
</protein>
<evidence type="ECO:0000313" key="2">
    <source>
        <dbReference type="EMBL" id="EEH42697.1"/>
    </source>
</evidence>
<keyword evidence="3" id="KW-1185">Reference proteome</keyword>
<gene>
    <name evidence="2" type="ORF">PADG_07517</name>
</gene>
<reference evidence="2 3" key="1">
    <citation type="journal article" date="2011" name="PLoS Genet.">
        <title>Comparative genomic analysis of human fungal pathogens causing paracoccidioidomycosis.</title>
        <authorList>
            <person name="Desjardins C.A."/>
            <person name="Champion M.D."/>
            <person name="Holder J.W."/>
            <person name="Muszewska A."/>
            <person name="Goldberg J."/>
            <person name="Bailao A.M."/>
            <person name="Brigido M.M."/>
            <person name="Ferreira M.E."/>
            <person name="Garcia A.M."/>
            <person name="Grynberg M."/>
            <person name="Gujja S."/>
            <person name="Heiman D.I."/>
            <person name="Henn M.R."/>
            <person name="Kodira C.D."/>
            <person name="Leon-Narvaez H."/>
            <person name="Longo L.V."/>
            <person name="Ma L.J."/>
            <person name="Malavazi I."/>
            <person name="Matsuo A.L."/>
            <person name="Morais F.V."/>
            <person name="Pereira M."/>
            <person name="Rodriguez-Brito S."/>
            <person name="Sakthikumar S."/>
            <person name="Salem-Izacc S.M."/>
            <person name="Sykes S.M."/>
            <person name="Teixeira M.M."/>
            <person name="Vallejo M.C."/>
            <person name="Walter M.E."/>
            <person name="Yandava C."/>
            <person name="Young S."/>
            <person name="Zeng Q."/>
            <person name="Zucker J."/>
            <person name="Felipe M.S."/>
            <person name="Goldman G.H."/>
            <person name="Haas B.J."/>
            <person name="McEwen J.G."/>
            <person name="Nino-Vega G."/>
            <person name="Puccia R."/>
            <person name="San-Blas G."/>
            <person name="Soares C.M."/>
            <person name="Birren B.W."/>
            <person name="Cuomo C.A."/>
        </authorList>
    </citation>
    <scope>NUCLEOTIDE SEQUENCE [LARGE SCALE GENOMIC DNA]</scope>
    <source>
        <strain evidence="2 3">Pb18</strain>
    </source>
</reference>
<dbReference type="VEuPathDB" id="FungiDB:PADG_07517"/>
<accession>C1GJT1</accession>
<dbReference type="KEGG" id="pbn:PADG_07517"/>
<proteinExistence type="predicted"/>
<evidence type="ECO:0000256" key="1">
    <source>
        <dbReference type="SAM" id="MobiDB-lite"/>
    </source>
</evidence>
<sequence length="427" mass="46641">MDTRSDNVNSSLLLDGQRLSSSLPPQPWLNHTPVTSRGCTRLFDPAVSSSPLDESTLARRTAALRQLNGLPRPFHRIHRHTTSASSRSSLPSQPVIVRTYSAEADAQIRPSAMSQGSGLLANGSAADRLSVQIPSVQDFSIDGILRAIEPDIQSTLDAIAEICGRSKLSLANEYGSHRPPLGEIRASGRSADPGLLPVEEASSSSERLVDQNIVILGDDTSTFGERNPFLSTYHLLVNAHEDTGALPYGSTMLPNWSPDPSSQQTVIPPRNSSCETGTQSLLLTSEGRHPRHSFDWSLLGRGTEHRRQHHHSISTQPVVSEVHLDAQADGTYLMDTSWESYHRETSGETDDYSRNPAMDDSLLLRIRVERLSSLSDLQGLLSWFRNVGHRLDRAGDSVPSQTAEMRLRDVLQRQHSSISGAVSAGNA</sequence>
<evidence type="ECO:0000313" key="3">
    <source>
        <dbReference type="Proteomes" id="UP000001628"/>
    </source>
</evidence>
<organism evidence="2 3">
    <name type="scientific">Paracoccidioides brasiliensis (strain Pb18)</name>
    <dbReference type="NCBI Taxonomy" id="502780"/>
    <lineage>
        <taxon>Eukaryota</taxon>
        <taxon>Fungi</taxon>
        <taxon>Dikarya</taxon>
        <taxon>Ascomycota</taxon>
        <taxon>Pezizomycotina</taxon>
        <taxon>Eurotiomycetes</taxon>
        <taxon>Eurotiomycetidae</taxon>
        <taxon>Onygenales</taxon>
        <taxon>Ajellomycetaceae</taxon>
        <taxon>Paracoccidioides</taxon>
    </lineage>
</organism>
<dbReference type="GeneID" id="22585996"/>
<dbReference type="STRING" id="502780.C1GJT1"/>
<feature type="region of interest" description="Disordered" evidence="1">
    <location>
        <begin position="257"/>
        <end position="276"/>
    </location>
</feature>
<dbReference type="eggNOG" id="ENOG502SSMU">
    <property type="taxonomic scope" value="Eukaryota"/>
</dbReference>
<dbReference type="OMA" id="PYLPWAL"/>
<dbReference type="Proteomes" id="UP000001628">
    <property type="component" value="Unassembled WGS sequence"/>
</dbReference>
<dbReference type="InParanoid" id="C1GJT1"/>
<dbReference type="HOGENOM" id="CLU_052850_0_0_1"/>
<dbReference type="OrthoDB" id="5339332at2759"/>
<dbReference type="AlphaFoldDB" id="C1GJT1"/>
<name>C1GJT1_PARBD</name>